<feature type="domain" description="Response regulatory" evidence="3">
    <location>
        <begin position="4"/>
        <end position="120"/>
    </location>
</feature>
<dbReference type="EMBL" id="JAAGAB010000001">
    <property type="protein sequence ID" value="NDV00320.1"/>
    <property type="molecule type" value="Genomic_DNA"/>
</dbReference>
<evidence type="ECO:0000256" key="1">
    <source>
        <dbReference type="ARBA" id="ARBA00022553"/>
    </source>
</evidence>
<evidence type="ECO:0000313" key="4">
    <source>
        <dbReference type="EMBL" id="NDV00320.1"/>
    </source>
</evidence>
<gene>
    <name evidence="4" type="ORF">GZA08_04960</name>
</gene>
<dbReference type="Pfam" id="PF00072">
    <property type="entry name" value="Response_reg"/>
    <property type="match status" value="1"/>
</dbReference>
<dbReference type="SMART" id="SM00448">
    <property type="entry name" value="REC"/>
    <property type="match status" value="1"/>
</dbReference>
<dbReference type="InterPro" id="IPR011006">
    <property type="entry name" value="CheY-like_superfamily"/>
</dbReference>
<dbReference type="PROSITE" id="PS50110">
    <property type="entry name" value="RESPONSE_REGULATORY"/>
    <property type="match status" value="1"/>
</dbReference>
<name>A0A6B2JQL9_9RHOB</name>
<dbReference type="Proteomes" id="UP000474757">
    <property type="component" value="Unassembled WGS sequence"/>
</dbReference>
<sequence>MTRTVLVVDDSPSVRQMISNTLKGAGYAVVTAEDGQAALDLTKTMRPDAVITDQNMPRLDGLSFVRAFRAAPQNKGVPVVFCSTESQASVKEEARAAGAIGWMVKPFDQQKLLGVMSKLVSA</sequence>
<dbReference type="SUPFAM" id="SSF52172">
    <property type="entry name" value="CheY-like"/>
    <property type="match status" value="1"/>
</dbReference>
<evidence type="ECO:0000313" key="5">
    <source>
        <dbReference type="Proteomes" id="UP000474757"/>
    </source>
</evidence>
<keyword evidence="5" id="KW-1185">Reference proteome</keyword>
<accession>A0A6B2JQL9</accession>
<keyword evidence="1 2" id="KW-0597">Phosphoprotein</keyword>
<dbReference type="InterPro" id="IPR001789">
    <property type="entry name" value="Sig_transdc_resp-reg_receiver"/>
</dbReference>
<evidence type="ECO:0000256" key="2">
    <source>
        <dbReference type="PROSITE-ProRule" id="PRU00169"/>
    </source>
</evidence>
<feature type="modified residue" description="4-aspartylphosphate" evidence="2">
    <location>
        <position position="53"/>
    </location>
</feature>
<comment type="caution">
    <text evidence="4">The sequence shown here is derived from an EMBL/GenBank/DDBJ whole genome shotgun (WGS) entry which is preliminary data.</text>
</comment>
<evidence type="ECO:0000259" key="3">
    <source>
        <dbReference type="PROSITE" id="PS50110"/>
    </source>
</evidence>
<dbReference type="InterPro" id="IPR050595">
    <property type="entry name" value="Bact_response_regulator"/>
</dbReference>
<organism evidence="4 5">
    <name type="scientific">Pseudoroseicyclus tamaricis</name>
    <dbReference type="NCBI Taxonomy" id="2705421"/>
    <lineage>
        <taxon>Bacteria</taxon>
        <taxon>Pseudomonadati</taxon>
        <taxon>Pseudomonadota</taxon>
        <taxon>Alphaproteobacteria</taxon>
        <taxon>Rhodobacterales</taxon>
        <taxon>Paracoccaceae</taxon>
        <taxon>Pseudoroseicyclus</taxon>
    </lineage>
</organism>
<dbReference type="AlphaFoldDB" id="A0A6B2JQL9"/>
<proteinExistence type="predicted"/>
<dbReference type="RefSeq" id="WP_163890536.1">
    <property type="nucleotide sequence ID" value="NZ_JAAFYS010000001.1"/>
</dbReference>
<protein>
    <submittedName>
        <fullName evidence="4">Response regulator</fullName>
    </submittedName>
</protein>
<dbReference type="GO" id="GO:0000160">
    <property type="term" value="P:phosphorelay signal transduction system"/>
    <property type="evidence" value="ECO:0007669"/>
    <property type="project" value="InterPro"/>
</dbReference>
<dbReference type="PANTHER" id="PTHR44591:SF25">
    <property type="entry name" value="CHEMOTAXIS TWO-COMPONENT RESPONSE REGULATOR"/>
    <property type="match status" value="1"/>
</dbReference>
<dbReference type="Gene3D" id="3.40.50.2300">
    <property type="match status" value="1"/>
</dbReference>
<reference evidence="4 5" key="1">
    <citation type="submission" date="2020-02" db="EMBL/GenBank/DDBJ databases">
        <title>Pseudoroseicyclus tamarix, sp. nov., isolated from offshore sediment of a Tamarix chinensis forest.</title>
        <authorList>
            <person name="Gai Y."/>
        </authorList>
    </citation>
    <scope>NUCLEOTIDE SEQUENCE [LARGE SCALE GENOMIC DNA]</scope>
    <source>
        <strain evidence="4 5">CLL3-39</strain>
    </source>
</reference>
<dbReference type="PANTHER" id="PTHR44591">
    <property type="entry name" value="STRESS RESPONSE REGULATOR PROTEIN 1"/>
    <property type="match status" value="1"/>
</dbReference>